<dbReference type="InterPro" id="IPR050251">
    <property type="entry name" value="HpcH-HpaI_aldolase"/>
</dbReference>
<evidence type="ECO:0000313" key="5">
    <source>
        <dbReference type="EMBL" id="RZS81611.1"/>
    </source>
</evidence>
<dbReference type="InterPro" id="IPR005000">
    <property type="entry name" value="Aldolase/citrate-lyase_domain"/>
</dbReference>
<dbReference type="GO" id="GO:0046872">
    <property type="term" value="F:metal ion binding"/>
    <property type="evidence" value="ECO:0007669"/>
    <property type="project" value="UniProtKB-KW"/>
</dbReference>
<feature type="domain" description="HpcH/HpaI aldolase/citrate lyase" evidence="4">
    <location>
        <begin position="20"/>
        <end position="244"/>
    </location>
</feature>
<dbReference type="InterPro" id="IPR040442">
    <property type="entry name" value="Pyrv_kinase-like_dom_sf"/>
</dbReference>
<protein>
    <submittedName>
        <fullName evidence="5">4-hydroxy-2-oxoheptanedioate aldolase</fullName>
    </submittedName>
</protein>
<dbReference type="RefSeq" id="WP_130359502.1">
    <property type="nucleotide sequence ID" value="NZ_SGXC01000002.1"/>
</dbReference>
<dbReference type="Pfam" id="PF03328">
    <property type="entry name" value="HpcH_HpaI"/>
    <property type="match status" value="1"/>
</dbReference>
<dbReference type="GO" id="GO:0016832">
    <property type="term" value="F:aldehyde-lyase activity"/>
    <property type="evidence" value="ECO:0007669"/>
    <property type="project" value="TreeGrafter"/>
</dbReference>
<dbReference type="Gene3D" id="3.20.20.60">
    <property type="entry name" value="Phosphoenolpyruvate-binding domains"/>
    <property type="match status" value="1"/>
</dbReference>
<keyword evidence="3" id="KW-0456">Lyase</keyword>
<reference evidence="5 6" key="1">
    <citation type="submission" date="2019-02" db="EMBL/GenBank/DDBJ databases">
        <title>Genomic Encyclopedia of Type Strains, Phase IV (KMG-IV): sequencing the most valuable type-strain genomes for metagenomic binning, comparative biology and taxonomic classification.</title>
        <authorList>
            <person name="Goeker M."/>
        </authorList>
    </citation>
    <scope>NUCLEOTIDE SEQUENCE [LARGE SCALE GENOMIC DNA]</scope>
    <source>
        <strain evidence="5 6">K24</strain>
    </source>
</reference>
<comment type="similarity">
    <text evidence="1">Belongs to the HpcH/HpaI aldolase family.</text>
</comment>
<dbReference type="AlphaFoldDB" id="A0A4Q7NEQ3"/>
<accession>A0A4Q7NEQ3</accession>
<comment type="caution">
    <text evidence="5">The sequence shown here is derived from an EMBL/GenBank/DDBJ whole genome shotgun (WGS) entry which is preliminary data.</text>
</comment>
<evidence type="ECO:0000256" key="3">
    <source>
        <dbReference type="ARBA" id="ARBA00023239"/>
    </source>
</evidence>
<evidence type="ECO:0000256" key="1">
    <source>
        <dbReference type="ARBA" id="ARBA00005568"/>
    </source>
</evidence>
<organism evidence="5 6">
    <name type="scientific">Pigmentiphaga kullae</name>
    <dbReference type="NCBI Taxonomy" id="151784"/>
    <lineage>
        <taxon>Bacteria</taxon>
        <taxon>Pseudomonadati</taxon>
        <taxon>Pseudomonadota</taxon>
        <taxon>Betaproteobacteria</taxon>
        <taxon>Burkholderiales</taxon>
        <taxon>Alcaligenaceae</taxon>
        <taxon>Pigmentiphaga</taxon>
    </lineage>
</organism>
<keyword evidence="2" id="KW-0479">Metal-binding</keyword>
<gene>
    <name evidence="5" type="ORF">EV675_4237</name>
</gene>
<dbReference type="SUPFAM" id="SSF51621">
    <property type="entry name" value="Phosphoenolpyruvate/pyruvate domain"/>
    <property type="match status" value="1"/>
</dbReference>
<dbReference type="OrthoDB" id="86160at2"/>
<sequence length="259" mass="27711">MTSSPVQNRFKRLIQSGHPQYGLFCVSNALQTVEALAGSGFDFIMFDLEHSPQSMPHLHAQFAALATGHTAATVRVPILEPASFKQYLDLGAQALMVPNISNADEARAAVRYTRYPPAGGVRGLGGTMRATRYGRDKEYYARAAQETCLLAQIETREAMANLDAICRVKGVDMVFFGPTDLSADMGHMGQPNHPEVVEAIEQGIRRAVALGMPAGVLAGSPECERYVAAGATVVIVGSDLSLLVRTADALAAKHVQAAR</sequence>
<dbReference type="Proteomes" id="UP000292445">
    <property type="component" value="Unassembled WGS sequence"/>
</dbReference>
<keyword evidence="6" id="KW-1185">Reference proteome</keyword>
<dbReference type="EMBL" id="SGXC01000002">
    <property type="protein sequence ID" value="RZS81611.1"/>
    <property type="molecule type" value="Genomic_DNA"/>
</dbReference>
<evidence type="ECO:0000313" key="6">
    <source>
        <dbReference type="Proteomes" id="UP000292445"/>
    </source>
</evidence>
<dbReference type="InterPro" id="IPR015813">
    <property type="entry name" value="Pyrv/PenolPyrv_kinase-like_dom"/>
</dbReference>
<dbReference type="PANTHER" id="PTHR30502">
    <property type="entry name" value="2-KETO-3-DEOXY-L-RHAMNONATE ALDOLASE"/>
    <property type="match status" value="1"/>
</dbReference>
<name>A0A4Q7NEQ3_9BURK</name>
<evidence type="ECO:0000256" key="2">
    <source>
        <dbReference type="ARBA" id="ARBA00022723"/>
    </source>
</evidence>
<evidence type="ECO:0000259" key="4">
    <source>
        <dbReference type="Pfam" id="PF03328"/>
    </source>
</evidence>
<dbReference type="GO" id="GO:0005737">
    <property type="term" value="C:cytoplasm"/>
    <property type="evidence" value="ECO:0007669"/>
    <property type="project" value="TreeGrafter"/>
</dbReference>
<proteinExistence type="inferred from homology"/>
<dbReference type="PANTHER" id="PTHR30502:SF0">
    <property type="entry name" value="PHOSPHOENOLPYRUVATE CARBOXYLASE FAMILY PROTEIN"/>
    <property type="match status" value="1"/>
</dbReference>